<feature type="compositionally biased region" description="Basic residues" evidence="1">
    <location>
        <begin position="296"/>
        <end position="306"/>
    </location>
</feature>
<proteinExistence type="predicted"/>
<feature type="compositionally biased region" description="Low complexity" evidence="1">
    <location>
        <begin position="444"/>
        <end position="457"/>
    </location>
</feature>
<feature type="compositionally biased region" description="Pro residues" evidence="1">
    <location>
        <begin position="149"/>
        <end position="158"/>
    </location>
</feature>
<evidence type="ECO:0000256" key="1">
    <source>
        <dbReference type="SAM" id="MobiDB-lite"/>
    </source>
</evidence>
<feature type="region of interest" description="Disordered" evidence="1">
    <location>
        <begin position="65"/>
        <end position="160"/>
    </location>
</feature>
<dbReference type="PANTHER" id="PTHR47487:SF3">
    <property type="entry name" value="GLUTENIN, HIGH MOLECULAR WEIGHT SUBUNIT 12-LIKE"/>
    <property type="match status" value="1"/>
</dbReference>
<feature type="domain" description="U1-type" evidence="3">
    <location>
        <begin position="329"/>
        <end position="363"/>
    </location>
</feature>
<feature type="region of interest" description="Disordered" evidence="1">
    <location>
        <begin position="266"/>
        <end position="325"/>
    </location>
</feature>
<feature type="compositionally biased region" description="Polar residues" evidence="1">
    <location>
        <begin position="534"/>
        <end position="543"/>
    </location>
</feature>
<gene>
    <name evidence="4" type="ORF">LLUT_LOCUS25679</name>
</gene>
<name>A0AAV1XSH1_LUPLU</name>
<organism evidence="4 5">
    <name type="scientific">Lupinus luteus</name>
    <name type="common">European yellow lupine</name>
    <dbReference type="NCBI Taxonomy" id="3873"/>
    <lineage>
        <taxon>Eukaryota</taxon>
        <taxon>Viridiplantae</taxon>
        <taxon>Streptophyta</taxon>
        <taxon>Embryophyta</taxon>
        <taxon>Tracheophyta</taxon>
        <taxon>Spermatophyta</taxon>
        <taxon>Magnoliopsida</taxon>
        <taxon>eudicotyledons</taxon>
        <taxon>Gunneridae</taxon>
        <taxon>Pentapetalae</taxon>
        <taxon>rosids</taxon>
        <taxon>fabids</taxon>
        <taxon>Fabales</taxon>
        <taxon>Fabaceae</taxon>
        <taxon>Papilionoideae</taxon>
        <taxon>50 kb inversion clade</taxon>
        <taxon>genistoids sensu lato</taxon>
        <taxon>core genistoids</taxon>
        <taxon>Genisteae</taxon>
        <taxon>Lupinus</taxon>
    </lineage>
</organism>
<protein>
    <submittedName>
        <fullName evidence="4">Uncharacterized protein</fullName>
    </submittedName>
</protein>
<feature type="compositionally biased region" description="Basic and acidic residues" evidence="1">
    <location>
        <begin position="311"/>
        <end position="323"/>
    </location>
</feature>
<feature type="region of interest" description="Disordered" evidence="1">
    <location>
        <begin position="443"/>
        <end position="476"/>
    </location>
</feature>
<dbReference type="GO" id="GO:0008270">
    <property type="term" value="F:zinc ion binding"/>
    <property type="evidence" value="ECO:0007669"/>
    <property type="project" value="InterPro"/>
</dbReference>
<dbReference type="AlphaFoldDB" id="A0AAV1XSH1"/>
<feature type="compositionally biased region" description="Polar residues" evidence="1">
    <location>
        <begin position="137"/>
        <end position="147"/>
    </location>
</feature>
<dbReference type="InterPro" id="IPR003604">
    <property type="entry name" value="Matrin/U1-like-C_Znf_C2H2"/>
</dbReference>
<feature type="domain" description="U1-type" evidence="3">
    <location>
        <begin position="160"/>
        <end position="194"/>
    </location>
</feature>
<evidence type="ECO:0000313" key="4">
    <source>
        <dbReference type="EMBL" id="CAL0324619.1"/>
    </source>
</evidence>
<dbReference type="SUPFAM" id="SSF57667">
    <property type="entry name" value="beta-beta-alpha zinc fingers"/>
    <property type="match status" value="2"/>
</dbReference>
<dbReference type="Pfam" id="PF12874">
    <property type="entry name" value="zf-met"/>
    <property type="match status" value="2"/>
</dbReference>
<comment type="caution">
    <text evidence="4">The sequence shown here is derived from an EMBL/GenBank/DDBJ whole genome shotgun (WGS) entry which is preliminary data.</text>
</comment>
<feature type="domain" description="C2H2-type" evidence="2">
    <location>
        <begin position="332"/>
        <end position="356"/>
    </location>
</feature>
<dbReference type="Proteomes" id="UP001497480">
    <property type="component" value="Unassembled WGS sequence"/>
</dbReference>
<dbReference type="SMART" id="SM00451">
    <property type="entry name" value="ZnF_U1"/>
    <property type="match status" value="2"/>
</dbReference>
<dbReference type="InterPro" id="IPR013087">
    <property type="entry name" value="Znf_C2H2_type"/>
</dbReference>
<accession>A0AAV1XSH1</accession>
<evidence type="ECO:0000313" key="5">
    <source>
        <dbReference type="Proteomes" id="UP001497480"/>
    </source>
</evidence>
<feature type="region of interest" description="Disordered" evidence="1">
    <location>
        <begin position="582"/>
        <end position="606"/>
    </location>
</feature>
<evidence type="ECO:0000259" key="3">
    <source>
        <dbReference type="SMART" id="SM00451"/>
    </source>
</evidence>
<dbReference type="PANTHER" id="PTHR47487">
    <property type="entry name" value="OS06G0651300 PROTEIN-RELATED"/>
    <property type="match status" value="1"/>
</dbReference>
<dbReference type="Gene3D" id="3.30.160.60">
    <property type="entry name" value="Classic Zinc Finger"/>
    <property type="match status" value="2"/>
</dbReference>
<reference evidence="4 5" key="1">
    <citation type="submission" date="2024-03" db="EMBL/GenBank/DDBJ databases">
        <authorList>
            <person name="Martinez-Hernandez J."/>
        </authorList>
    </citation>
    <scope>NUCLEOTIDE SEQUENCE [LARGE SCALE GENOMIC DNA]</scope>
</reference>
<sequence>MDYPAYNLQQQQQQQEAYNYDPSSYQMQPYNPSYPYQQYYPYSQQYPYYPHTLSDTTYQHHLQYQPEPNPVHPPGVNPTATEPVSRTPAHVPTGPSQYRGRGGRAFRGGGRGRGRRLNGGKHFPSHAPAAAGATSVIHPSSSVSGQTPAPVPAAPSQPPSRHVQCEICKVECNTLEILEQHKNGKRHKKNMKVHEELQRRKGANGQQSVLIHSPQESEKKGFPAGYMGSELTAINGQHNLLIPSTQSNYAATKVQENMGSEFAADKELQNSEGQTSQAPAEELAGKTTDNSAVRGRGLKRKTKGGRGGKSMRADDGSRRRAEPLKPQQAKSFICEVCNVKCESQVVYDSHLVGKKHLARVNRVHGRQPTVAGFQALYPTTDINALANAINVQIQQGDSDPQVLLAQLLVTLISQTQQPATTPTSSSLAATQILAATSVAGSSNELQLSQTQTSETTSNVEMGNPTGEANTKLSSTPLLSDLPGSISALSNSITAQIQQGVSDPQVLLANLLTTILSQAQVPAIAPPSVATQIPAPSSVTTQIPPSDPVTAQIPAPSSLAESNNGLELLPAQASEITAHVGIENPAAETKNQPPSVPLELDAQAGFK</sequence>
<feature type="domain" description="C2H2-type" evidence="2">
    <location>
        <begin position="163"/>
        <end position="187"/>
    </location>
</feature>
<evidence type="ECO:0000259" key="2">
    <source>
        <dbReference type="SMART" id="SM00355"/>
    </source>
</evidence>
<dbReference type="EMBL" id="CAXHTB010000018">
    <property type="protein sequence ID" value="CAL0324619.1"/>
    <property type="molecule type" value="Genomic_DNA"/>
</dbReference>
<feature type="compositionally biased region" description="Pro residues" evidence="1">
    <location>
        <begin position="67"/>
        <end position="76"/>
    </location>
</feature>
<dbReference type="InterPro" id="IPR036236">
    <property type="entry name" value="Znf_C2H2_sf"/>
</dbReference>
<feature type="compositionally biased region" description="Basic residues" evidence="1">
    <location>
        <begin position="110"/>
        <end position="119"/>
    </location>
</feature>
<feature type="compositionally biased region" description="Polar residues" evidence="1">
    <location>
        <begin position="466"/>
        <end position="476"/>
    </location>
</feature>
<dbReference type="GO" id="GO:0003676">
    <property type="term" value="F:nucleic acid binding"/>
    <property type="evidence" value="ECO:0007669"/>
    <property type="project" value="InterPro"/>
</dbReference>
<feature type="region of interest" description="Disordered" evidence="1">
    <location>
        <begin position="1"/>
        <end position="32"/>
    </location>
</feature>
<feature type="compositionally biased region" description="Low complexity" evidence="1">
    <location>
        <begin position="22"/>
        <end position="32"/>
    </location>
</feature>
<dbReference type="SMART" id="SM00355">
    <property type="entry name" value="ZnF_C2H2"/>
    <property type="match status" value="2"/>
</dbReference>
<feature type="region of interest" description="Disordered" evidence="1">
    <location>
        <begin position="534"/>
        <end position="561"/>
    </location>
</feature>
<keyword evidence="5" id="KW-1185">Reference proteome</keyword>